<keyword evidence="8 12" id="KW-0663">Pyridoxal phosphate</keyword>
<feature type="domain" description="Tryptophan synthase beta chain-like PALP" evidence="13">
    <location>
        <begin position="80"/>
        <end position="416"/>
    </location>
</feature>
<accession>A0A2K9E3S2</accession>
<dbReference type="Pfam" id="PF00291">
    <property type="entry name" value="PALP"/>
    <property type="match status" value="1"/>
</dbReference>
<evidence type="ECO:0000256" key="9">
    <source>
        <dbReference type="ARBA" id="ARBA00023141"/>
    </source>
</evidence>
<reference evidence="14 15" key="1">
    <citation type="submission" date="2017-12" db="EMBL/GenBank/DDBJ databases">
        <title>Complete genome sequence of Herbivorax saccincola GGR1, a novel Cellulosome-producing hydrolytic bacterium in a thermophilic biogas plant, established by Illumina and Nanopore MinION sequencing.</title>
        <authorList>
            <person name="Pechtl A."/>
            <person name="Ruckert C."/>
            <person name="Koeck D.E."/>
            <person name="Maus I."/>
            <person name="Winkler A."/>
            <person name="Kalinowski J."/>
            <person name="Puhler A."/>
            <person name="Schwarz W.W."/>
            <person name="Zverlov V.V."/>
            <person name="Schluter A."/>
            <person name="Liebl W."/>
        </authorList>
    </citation>
    <scope>NUCLEOTIDE SEQUENCE [LARGE SCALE GENOMIC DNA]</scope>
    <source>
        <strain evidence="15">SR1</strain>
    </source>
</reference>
<dbReference type="HAMAP" id="MF_00133">
    <property type="entry name" value="Trp_synth_beta"/>
    <property type="match status" value="1"/>
</dbReference>
<comment type="catalytic activity">
    <reaction evidence="11 12">
        <text>(1S,2R)-1-C-(indol-3-yl)glycerol 3-phosphate + L-serine = D-glyceraldehyde 3-phosphate + L-tryptophan + H2O</text>
        <dbReference type="Rhea" id="RHEA:10532"/>
        <dbReference type="ChEBI" id="CHEBI:15377"/>
        <dbReference type="ChEBI" id="CHEBI:33384"/>
        <dbReference type="ChEBI" id="CHEBI:57912"/>
        <dbReference type="ChEBI" id="CHEBI:58866"/>
        <dbReference type="ChEBI" id="CHEBI:59776"/>
        <dbReference type="EC" id="4.2.1.20"/>
    </reaction>
</comment>
<evidence type="ECO:0000313" key="15">
    <source>
        <dbReference type="Proteomes" id="UP000233534"/>
    </source>
</evidence>
<dbReference type="InterPro" id="IPR036052">
    <property type="entry name" value="TrpB-like_PALP_sf"/>
</dbReference>
<dbReference type="UniPathway" id="UPA00035">
    <property type="reaction ID" value="UER00044"/>
</dbReference>
<evidence type="ECO:0000256" key="12">
    <source>
        <dbReference type="HAMAP-Rule" id="MF_00133"/>
    </source>
</evidence>
<dbReference type="EMBL" id="CP025197">
    <property type="protein sequence ID" value="AUG58372.1"/>
    <property type="molecule type" value="Genomic_DNA"/>
</dbReference>
<dbReference type="InterPro" id="IPR006654">
    <property type="entry name" value="Trp_synth_beta"/>
</dbReference>
<evidence type="ECO:0000256" key="10">
    <source>
        <dbReference type="ARBA" id="ARBA00023239"/>
    </source>
</evidence>
<sequence length="455" mass="50227">MSKKDVRKVFLSEEDIPKRWYNVLADMPNKPEPYFSSRTNEVATPDELQAIFPMELIKQETSEERWIDIPDEVREMYKQWRPSPLYRAVGLEKLLDTPARIYYKYEGVNATGSHKLNTAIPQAYYNKKAGIKKLTTETGAGQWGSALSLACNHFGLECEVYMVKVSYGQKPYRRSFMKAFGANVIPSPSNLTECGRSILEKDPDSTGSLGIAISEAVEVAATNDDTNYALGSVLNHVCLHQTIIGLEAKKQLEVLDEYPDIVVACCGGGSNFAGIGFPFVKDKLDGTNIRLIAVEPTACPTLTKGVFAYDYGDTAKVGPIAKMYTLGHDFVPAGIHAGGLRYHGASPIVSQLYHDGIIEAQAVPQREVFDAALKFAKTEGIIPAPESAHAIRGAIIEALKCKESGESKVILFNLSGHGYFDMAAYDNYLNEKLVDIEYSDDLIKESMKNLPDIKK</sequence>
<dbReference type="NCBIfam" id="TIGR01415">
    <property type="entry name" value="trpB_rel"/>
    <property type="match status" value="1"/>
</dbReference>
<gene>
    <name evidence="14" type="primary">trpB2</name>
    <name evidence="12" type="synonym">trpB</name>
    <name evidence="14" type="ORF">HVS_12495</name>
</gene>
<comment type="pathway">
    <text evidence="3 12">Amino-acid biosynthesis; L-tryptophan biosynthesis; L-tryptophan from chorismate: step 5/5.</text>
</comment>
<comment type="similarity">
    <text evidence="4 12">Belongs to the TrpB family.</text>
</comment>
<keyword evidence="7 12" id="KW-0822">Tryptophan biosynthesis</keyword>
<dbReference type="RefSeq" id="WP_101302798.1">
    <property type="nucleotide sequence ID" value="NZ_CP025197.1"/>
</dbReference>
<organism evidence="14 15">
    <name type="scientific">Acetivibrio saccincola</name>
    <dbReference type="NCBI Taxonomy" id="1677857"/>
    <lineage>
        <taxon>Bacteria</taxon>
        <taxon>Bacillati</taxon>
        <taxon>Bacillota</taxon>
        <taxon>Clostridia</taxon>
        <taxon>Eubacteriales</taxon>
        <taxon>Oscillospiraceae</taxon>
        <taxon>Acetivibrio</taxon>
    </lineage>
</organism>
<dbReference type="GO" id="GO:0005737">
    <property type="term" value="C:cytoplasm"/>
    <property type="evidence" value="ECO:0007669"/>
    <property type="project" value="TreeGrafter"/>
</dbReference>
<evidence type="ECO:0000256" key="4">
    <source>
        <dbReference type="ARBA" id="ARBA00009982"/>
    </source>
</evidence>
<evidence type="ECO:0000256" key="5">
    <source>
        <dbReference type="ARBA" id="ARBA00011270"/>
    </source>
</evidence>
<evidence type="ECO:0000256" key="6">
    <source>
        <dbReference type="ARBA" id="ARBA00022605"/>
    </source>
</evidence>
<keyword evidence="15" id="KW-1185">Reference proteome</keyword>
<comment type="subunit">
    <text evidence="5 12">Tetramer of two alpha and two beta chains.</text>
</comment>
<dbReference type="EC" id="4.2.1.20" evidence="12"/>
<keyword evidence="9 12" id="KW-0057">Aromatic amino acid biosynthesis</keyword>
<dbReference type="PIRSF" id="PIRSF500824">
    <property type="entry name" value="TrpB_prok"/>
    <property type="match status" value="1"/>
</dbReference>
<dbReference type="CDD" id="cd06446">
    <property type="entry name" value="Trp-synth_B"/>
    <property type="match status" value="1"/>
</dbReference>
<feature type="modified residue" description="N6-(pyridoxal phosphate)lysine" evidence="12">
    <location>
        <position position="115"/>
    </location>
</feature>
<dbReference type="GO" id="GO:0052684">
    <property type="term" value="F:L-serine hydro-lyase (adding indole, L-tryptophan-forming) activity"/>
    <property type="evidence" value="ECO:0007669"/>
    <property type="project" value="TreeGrafter"/>
</dbReference>
<evidence type="ECO:0000256" key="1">
    <source>
        <dbReference type="ARBA" id="ARBA00001933"/>
    </source>
</evidence>
<evidence type="ECO:0000256" key="8">
    <source>
        <dbReference type="ARBA" id="ARBA00022898"/>
    </source>
</evidence>
<evidence type="ECO:0000256" key="2">
    <source>
        <dbReference type="ARBA" id="ARBA00002786"/>
    </source>
</evidence>
<name>A0A2K9E3S2_9FIRM</name>
<evidence type="ECO:0000313" key="14">
    <source>
        <dbReference type="EMBL" id="AUG58372.1"/>
    </source>
</evidence>
<dbReference type="GO" id="GO:0030170">
    <property type="term" value="F:pyridoxal phosphate binding"/>
    <property type="evidence" value="ECO:0007669"/>
    <property type="project" value="InterPro"/>
</dbReference>
<dbReference type="PANTHER" id="PTHR48077">
    <property type="entry name" value="TRYPTOPHAN SYNTHASE-RELATED"/>
    <property type="match status" value="1"/>
</dbReference>
<dbReference type="InterPro" id="IPR023026">
    <property type="entry name" value="Trp_synth_beta/beta-like"/>
</dbReference>
<dbReference type="NCBIfam" id="NF009057">
    <property type="entry name" value="PRK12391.1"/>
    <property type="match status" value="1"/>
</dbReference>
<dbReference type="GO" id="GO:0004834">
    <property type="term" value="F:tryptophan synthase activity"/>
    <property type="evidence" value="ECO:0007669"/>
    <property type="project" value="UniProtKB-UniRule"/>
</dbReference>
<dbReference type="PIRSF" id="PIRSF001413">
    <property type="entry name" value="Trp_syn_beta"/>
    <property type="match status" value="1"/>
</dbReference>
<dbReference type="AlphaFoldDB" id="A0A2K9E3S2"/>
<dbReference type="PANTHER" id="PTHR48077:SF6">
    <property type="entry name" value="TRYPTOPHAN SYNTHASE"/>
    <property type="match status" value="1"/>
</dbReference>
<comment type="function">
    <text evidence="2 12">The beta subunit is responsible for the synthesis of L-tryptophan from indole and L-serine.</text>
</comment>
<proteinExistence type="inferred from homology"/>
<evidence type="ECO:0000256" key="3">
    <source>
        <dbReference type="ARBA" id="ARBA00004733"/>
    </source>
</evidence>
<keyword evidence="6 12" id="KW-0028">Amino-acid biosynthesis</keyword>
<evidence type="ECO:0000256" key="7">
    <source>
        <dbReference type="ARBA" id="ARBA00022822"/>
    </source>
</evidence>
<evidence type="ECO:0000259" key="13">
    <source>
        <dbReference type="Pfam" id="PF00291"/>
    </source>
</evidence>
<dbReference type="Proteomes" id="UP000233534">
    <property type="component" value="Chromosome"/>
</dbReference>
<keyword evidence="10 12" id="KW-0456">Lyase</keyword>
<evidence type="ECO:0000256" key="11">
    <source>
        <dbReference type="ARBA" id="ARBA00049047"/>
    </source>
</evidence>
<dbReference type="Gene3D" id="3.40.50.1100">
    <property type="match status" value="2"/>
</dbReference>
<dbReference type="SUPFAM" id="SSF53686">
    <property type="entry name" value="Tryptophan synthase beta subunit-like PLP-dependent enzymes"/>
    <property type="match status" value="1"/>
</dbReference>
<dbReference type="InterPro" id="IPR006316">
    <property type="entry name" value="Trp_synth_b-like"/>
</dbReference>
<dbReference type="KEGG" id="hsc:HVS_12495"/>
<protein>
    <recommendedName>
        <fullName evidence="12">Tryptophan synthase beta chain</fullName>
        <ecNumber evidence="12">4.2.1.20</ecNumber>
    </recommendedName>
</protein>
<comment type="cofactor">
    <cofactor evidence="1 12">
        <name>pyridoxal 5'-phosphate</name>
        <dbReference type="ChEBI" id="CHEBI:597326"/>
    </cofactor>
</comment>
<dbReference type="InterPro" id="IPR001926">
    <property type="entry name" value="TrpB-like_PALP"/>
</dbReference>